<comment type="subcellular location">
    <subcellularLocation>
        <location evidence="1 6">Cell membrane</location>
        <topology evidence="1 6">Multi-pass membrane protein</topology>
    </subcellularLocation>
</comment>
<evidence type="ECO:0000313" key="9">
    <source>
        <dbReference type="Proteomes" id="UP000265692"/>
    </source>
</evidence>
<dbReference type="GO" id="GO:0005886">
    <property type="term" value="C:plasma membrane"/>
    <property type="evidence" value="ECO:0007669"/>
    <property type="project" value="UniProtKB-SubCell"/>
</dbReference>
<evidence type="ECO:0000256" key="3">
    <source>
        <dbReference type="ARBA" id="ARBA00022692"/>
    </source>
</evidence>
<dbReference type="InterPro" id="IPR032816">
    <property type="entry name" value="VTT_dom"/>
</dbReference>
<feature type="transmembrane region" description="Helical" evidence="6">
    <location>
        <begin position="12"/>
        <end position="36"/>
    </location>
</feature>
<keyword evidence="5 6" id="KW-0472">Membrane</keyword>
<feature type="domain" description="VTT" evidence="7">
    <location>
        <begin position="34"/>
        <end position="148"/>
    </location>
</feature>
<comment type="caution">
    <text evidence="6">Lacks conserved residue(s) required for the propagation of feature annotation.</text>
</comment>
<proteinExistence type="inferred from homology"/>
<dbReference type="PANTHER" id="PTHR12677">
    <property type="entry name" value="GOLGI APPARATUS MEMBRANE PROTEIN TVP38-RELATED"/>
    <property type="match status" value="1"/>
</dbReference>
<feature type="transmembrane region" description="Helical" evidence="6">
    <location>
        <begin position="158"/>
        <end position="174"/>
    </location>
</feature>
<comment type="caution">
    <text evidence="8">The sequence shown here is derived from an EMBL/GenBank/DDBJ whole genome shotgun (WGS) entry which is preliminary data.</text>
</comment>
<name>A0A396S986_9BACL</name>
<keyword evidence="2 6" id="KW-1003">Cell membrane</keyword>
<keyword evidence="9" id="KW-1185">Reference proteome</keyword>
<dbReference type="RefSeq" id="WP_118875901.1">
    <property type="nucleotide sequence ID" value="NZ_QWEI01000003.1"/>
</dbReference>
<evidence type="ECO:0000256" key="4">
    <source>
        <dbReference type="ARBA" id="ARBA00022989"/>
    </source>
</evidence>
<sequence length="176" mass="19401">MEETLIQLYEHLGYFAGLISILLNIIISLSGVMPTIMITAANLMFFGFYHGIVISIIGEALGAIVSFIVYRKWSGKWRSKLQHPLLNRLKEVQGVKAFWLILGFRLLPAVPSGVITLGSAISKVSLTTFAAASTLGKIPSLILEAGAIYGFMSLDFEWKFAITLAVVVLLIWKIKK</sequence>
<dbReference type="Pfam" id="PF09335">
    <property type="entry name" value="VTT_dom"/>
    <property type="match status" value="1"/>
</dbReference>
<gene>
    <name evidence="8" type="ORF">D1B33_08235</name>
</gene>
<evidence type="ECO:0000313" key="8">
    <source>
        <dbReference type="EMBL" id="RHW37513.1"/>
    </source>
</evidence>
<dbReference type="Proteomes" id="UP000265692">
    <property type="component" value="Unassembled WGS sequence"/>
</dbReference>
<accession>A0A396S986</accession>
<feature type="transmembrane region" description="Helical" evidence="6">
    <location>
        <begin position="48"/>
        <end position="70"/>
    </location>
</feature>
<evidence type="ECO:0000256" key="5">
    <source>
        <dbReference type="ARBA" id="ARBA00023136"/>
    </source>
</evidence>
<organism evidence="8 9">
    <name type="scientific">Ureibacillus yapensis</name>
    <dbReference type="NCBI Taxonomy" id="2304605"/>
    <lineage>
        <taxon>Bacteria</taxon>
        <taxon>Bacillati</taxon>
        <taxon>Bacillota</taxon>
        <taxon>Bacilli</taxon>
        <taxon>Bacillales</taxon>
        <taxon>Caryophanaceae</taxon>
        <taxon>Ureibacillus</taxon>
    </lineage>
</organism>
<protein>
    <recommendedName>
        <fullName evidence="6">TVP38/TMEM64 family membrane protein</fullName>
    </recommendedName>
</protein>
<keyword evidence="3 6" id="KW-0812">Transmembrane</keyword>
<reference evidence="8 9" key="1">
    <citation type="submission" date="2018-08" db="EMBL/GenBank/DDBJ databases">
        <title>Lysinibacillus sp. YLB-03 draft genome sequence.</title>
        <authorList>
            <person name="Yu L."/>
        </authorList>
    </citation>
    <scope>NUCLEOTIDE SEQUENCE [LARGE SCALE GENOMIC DNA]</scope>
    <source>
        <strain evidence="8 9">YLB-03</strain>
    </source>
</reference>
<dbReference type="EMBL" id="QWEI01000003">
    <property type="protein sequence ID" value="RHW37513.1"/>
    <property type="molecule type" value="Genomic_DNA"/>
</dbReference>
<dbReference type="AlphaFoldDB" id="A0A396S986"/>
<evidence type="ECO:0000256" key="1">
    <source>
        <dbReference type="ARBA" id="ARBA00004651"/>
    </source>
</evidence>
<comment type="similarity">
    <text evidence="6">Belongs to the TVP38/TMEM64 family.</text>
</comment>
<evidence type="ECO:0000256" key="6">
    <source>
        <dbReference type="RuleBase" id="RU366058"/>
    </source>
</evidence>
<dbReference type="OrthoDB" id="5471155at2"/>
<dbReference type="InterPro" id="IPR015414">
    <property type="entry name" value="TMEM64"/>
</dbReference>
<keyword evidence="4 6" id="KW-1133">Transmembrane helix</keyword>
<feature type="transmembrane region" description="Helical" evidence="6">
    <location>
        <begin position="97"/>
        <end position="121"/>
    </location>
</feature>
<evidence type="ECO:0000256" key="2">
    <source>
        <dbReference type="ARBA" id="ARBA00022475"/>
    </source>
</evidence>
<evidence type="ECO:0000259" key="7">
    <source>
        <dbReference type="Pfam" id="PF09335"/>
    </source>
</evidence>
<dbReference type="PANTHER" id="PTHR12677:SF55">
    <property type="entry name" value="UNDECAPRENYL PHOSPHATE TRANSPORTER SAOUHSC_00901-RELATED"/>
    <property type="match status" value="1"/>
</dbReference>